<name>A0ABN4B0V7_LIBAS</name>
<organism evidence="2 3">
    <name type="scientific">Candidatus Liberibacter asiaticus str. gxpsy</name>
    <dbReference type="NCBI Taxonomy" id="1174529"/>
    <lineage>
        <taxon>Bacteria</taxon>
        <taxon>Pseudomonadati</taxon>
        <taxon>Pseudomonadota</taxon>
        <taxon>Alphaproteobacteria</taxon>
        <taxon>Hyphomicrobiales</taxon>
        <taxon>Rhizobiaceae</taxon>
        <taxon>Liberibacter</taxon>
    </lineage>
</organism>
<dbReference type="GeneID" id="93077006"/>
<keyword evidence="3" id="KW-1185">Reference proteome</keyword>
<dbReference type="EMBL" id="CP004005">
    <property type="protein sequence ID" value="AGH17011.1"/>
    <property type="molecule type" value="Genomic_DNA"/>
</dbReference>
<reference evidence="2 3" key="1">
    <citation type="journal article" date="2013" name="Genome Announc.">
        <title>Complete Genome Sequence of a Chinese Strain of 'Candidatus Liberibacter asiaticus'.</title>
        <authorList>
            <person name="Lin H."/>
            <person name="Han C.S."/>
            <person name="Liu B."/>
            <person name="Lou B."/>
            <person name="Bai X."/>
            <person name="Deng C."/>
            <person name="Civerolo E.L."/>
            <person name="Gupta G."/>
        </authorList>
    </citation>
    <scope>NUCLEOTIDE SEQUENCE [LARGE SCALE GENOMIC DNA]</scope>
    <source>
        <strain evidence="3">gxpsy</strain>
    </source>
</reference>
<feature type="transmembrane region" description="Helical" evidence="1">
    <location>
        <begin position="39"/>
        <end position="58"/>
    </location>
</feature>
<sequence length="100" mass="11362">MMNIRSQEGIRKIRSRSKGNRNLTILDGRMNSELQSTSLVGLVLVLFIILIGTVMVLIPKAEFILGLDIKRYPIMIDVKRDGEIRVQGQQVLLNEITKKI</sequence>
<dbReference type="RefSeq" id="WP_015452608.1">
    <property type="nucleotide sequence ID" value="NC_020549.1"/>
</dbReference>
<accession>A0ABN4B0V7</accession>
<protein>
    <submittedName>
        <fullName evidence="2">Uncharacterized protein</fullName>
    </submittedName>
</protein>
<keyword evidence="1" id="KW-0472">Membrane</keyword>
<keyword evidence="1" id="KW-0812">Transmembrane</keyword>
<keyword evidence="1" id="KW-1133">Transmembrane helix</keyword>
<evidence type="ECO:0000313" key="3">
    <source>
        <dbReference type="Proteomes" id="UP000011820"/>
    </source>
</evidence>
<evidence type="ECO:0000256" key="1">
    <source>
        <dbReference type="SAM" id="Phobius"/>
    </source>
</evidence>
<dbReference type="Proteomes" id="UP000011820">
    <property type="component" value="Chromosome"/>
</dbReference>
<evidence type="ECO:0000313" key="2">
    <source>
        <dbReference type="EMBL" id="AGH17011.1"/>
    </source>
</evidence>
<proteinExistence type="predicted"/>
<gene>
    <name evidence="2" type="ORF">WSI_03205</name>
</gene>